<dbReference type="InterPro" id="IPR052730">
    <property type="entry name" value="Sugar_ABC_transporter"/>
</dbReference>
<reference evidence="7 8" key="1">
    <citation type="submission" date="2017-11" db="EMBL/GenBank/DDBJ databases">
        <title>Evolution of Phototrophy in the Chloroflexi Phylum Driven by Horizontal Gene Transfer.</title>
        <authorList>
            <person name="Ward L.M."/>
            <person name="Hemp J."/>
            <person name="Shih P.M."/>
            <person name="Mcglynn S.E."/>
            <person name="Fischer W."/>
        </authorList>
    </citation>
    <scope>NUCLEOTIDE SEQUENCE [LARGE SCALE GENOMIC DNA]</scope>
    <source>
        <strain evidence="7">JP3_13</strain>
    </source>
</reference>
<dbReference type="AlphaFoldDB" id="A0A2M8PGZ8"/>
<evidence type="ECO:0000256" key="5">
    <source>
        <dbReference type="RuleBase" id="RU363032"/>
    </source>
</evidence>
<dbReference type="Proteomes" id="UP000229681">
    <property type="component" value="Unassembled WGS sequence"/>
</dbReference>
<dbReference type="SUPFAM" id="SSF161098">
    <property type="entry name" value="MetI-like"/>
    <property type="match status" value="1"/>
</dbReference>
<feature type="transmembrane region" description="Helical" evidence="5">
    <location>
        <begin position="73"/>
        <end position="94"/>
    </location>
</feature>
<sequence>MDFLNRHVRATFVLPAVIFVIAMMIVPILYTSYLSLHVWSGSARRAPEFVGLSNYERLFTRDPRFGDAVARTFVFTGIAVGAELVLGLGVALLINGKFLGHNLVKTLILLPMVATPVAIGMAWLLLYEPNIGALNALLRALNLPPQDFLGSSSTALLWLAVVDIWQWTPLMALILLAGLAALPEEPYEAARVDGANTWQRFTRLTLPLLFPTIIAATLLRSIDALKTFDIIYTMTRGGPGFATETINTYGYIQAFEYFQLGQASSLLIVFFTLILGVSLFFIRFRRRWGAAL</sequence>
<keyword evidence="2 5" id="KW-0812">Transmembrane</keyword>
<proteinExistence type="inferred from homology"/>
<evidence type="ECO:0000259" key="6">
    <source>
        <dbReference type="PROSITE" id="PS50928"/>
    </source>
</evidence>
<dbReference type="InterPro" id="IPR000515">
    <property type="entry name" value="MetI-like"/>
</dbReference>
<dbReference type="CDD" id="cd06261">
    <property type="entry name" value="TM_PBP2"/>
    <property type="match status" value="1"/>
</dbReference>
<keyword evidence="4 5" id="KW-0472">Membrane</keyword>
<name>A0A2M8PGZ8_9CHLR</name>
<feature type="transmembrane region" description="Helical" evidence="5">
    <location>
        <begin position="164"/>
        <end position="183"/>
    </location>
</feature>
<feature type="transmembrane region" description="Helical" evidence="5">
    <location>
        <begin position="263"/>
        <end position="282"/>
    </location>
</feature>
<feature type="domain" description="ABC transmembrane type-1" evidence="6">
    <location>
        <begin position="69"/>
        <end position="279"/>
    </location>
</feature>
<feature type="transmembrane region" description="Helical" evidence="5">
    <location>
        <begin position="12"/>
        <end position="30"/>
    </location>
</feature>
<dbReference type="PANTHER" id="PTHR43759:SF1">
    <property type="entry name" value="GLUCOSE IMPORT SYSTEM PERMEASE PROTEIN GLCT"/>
    <property type="match status" value="1"/>
</dbReference>
<dbReference type="Pfam" id="PF00528">
    <property type="entry name" value="BPD_transp_1"/>
    <property type="match status" value="1"/>
</dbReference>
<evidence type="ECO:0000256" key="2">
    <source>
        <dbReference type="ARBA" id="ARBA00022692"/>
    </source>
</evidence>
<keyword evidence="5" id="KW-0813">Transport</keyword>
<evidence type="ECO:0000256" key="3">
    <source>
        <dbReference type="ARBA" id="ARBA00022989"/>
    </source>
</evidence>
<dbReference type="EMBL" id="PGTM01000029">
    <property type="protein sequence ID" value="PJF36822.1"/>
    <property type="molecule type" value="Genomic_DNA"/>
</dbReference>
<dbReference type="GO" id="GO:0005886">
    <property type="term" value="C:plasma membrane"/>
    <property type="evidence" value="ECO:0007669"/>
    <property type="project" value="UniProtKB-SubCell"/>
</dbReference>
<evidence type="ECO:0000256" key="1">
    <source>
        <dbReference type="ARBA" id="ARBA00004141"/>
    </source>
</evidence>
<evidence type="ECO:0000313" key="8">
    <source>
        <dbReference type="Proteomes" id="UP000229681"/>
    </source>
</evidence>
<accession>A0A2M8PGZ8</accession>
<dbReference type="PANTHER" id="PTHR43759">
    <property type="entry name" value="TREHALOSE TRANSPORT SYSTEM PERMEASE PROTEIN SUGA"/>
    <property type="match status" value="1"/>
</dbReference>
<feature type="transmembrane region" description="Helical" evidence="5">
    <location>
        <begin position="204"/>
        <end position="222"/>
    </location>
</feature>
<comment type="similarity">
    <text evidence="5">Belongs to the binding-protein-dependent transport system permease family.</text>
</comment>
<dbReference type="Gene3D" id="1.10.3720.10">
    <property type="entry name" value="MetI-like"/>
    <property type="match status" value="1"/>
</dbReference>
<feature type="transmembrane region" description="Helical" evidence="5">
    <location>
        <begin position="106"/>
        <end position="126"/>
    </location>
</feature>
<keyword evidence="3 5" id="KW-1133">Transmembrane helix</keyword>
<evidence type="ECO:0000256" key="4">
    <source>
        <dbReference type="ARBA" id="ARBA00023136"/>
    </source>
</evidence>
<gene>
    <name evidence="7" type="ORF">CUN49_03490</name>
</gene>
<dbReference type="InterPro" id="IPR035906">
    <property type="entry name" value="MetI-like_sf"/>
</dbReference>
<evidence type="ECO:0000313" key="7">
    <source>
        <dbReference type="EMBL" id="PJF36822.1"/>
    </source>
</evidence>
<organism evidence="7 8">
    <name type="scientific">Candidatus Thermofonsia Clade 1 bacterium</name>
    <dbReference type="NCBI Taxonomy" id="2364210"/>
    <lineage>
        <taxon>Bacteria</taxon>
        <taxon>Bacillati</taxon>
        <taxon>Chloroflexota</taxon>
        <taxon>Candidatus Thermofontia</taxon>
        <taxon>Candidatus Thermofonsia Clade 1</taxon>
    </lineage>
</organism>
<dbReference type="PROSITE" id="PS50928">
    <property type="entry name" value="ABC_TM1"/>
    <property type="match status" value="1"/>
</dbReference>
<protein>
    <submittedName>
        <fullName evidence="7">Sugar ABC transporter permease</fullName>
    </submittedName>
</protein>
<comment type="subcellular location">
    <subcellularLocation>
        <location evidence="5">Cell membrane</location>
        <topology evidence="5">Multi-pass membrane protein</topology>
    </subcellularLocation>
    <subcellularLocation>
        <location evidence="1">Membrane</location>
        <topology evidence="1">Multi-pass membrane protein</topology>
    </subcellularLocation>
</comment>
<comment type="caution">
    <text evidence="7">The sequence shown here is derived from an EMBL/GenBank/DDBJ whole genome shotgun (WGS) entry which is preliminary data.</text>
</comment>
<dbReference type="GO" id="GO:0055085">
    <property type="term" value="P:transmembrane transport"/>
    <property type="evidence" value="ECO:0007669"/>
    <property type="project" value="InterPro"/>
</dbReference>